<sequence length="67" mass="7625">MDTFIKNYHETYNAAKVNELLLRIKAHNERSNMTAKVSEAMRNCGFNSGDIEQVLKQLRGDSPGDRP</sequence>
<dbReference type="EMBL" id="MQMF01000002">
    <property type="protein sequence ID" value="OOE12276.1"/>
    <property type="molecule type" value="Genomic_DNA"/>
</dbReference>
<dbReference type="OrthoDB" id="2970372at2"/>
<comment type="caution">
    <text evidence="1">The sequence shown here is derived from an EMBL/GenBank/DDBJ whole genome shotgun (WGS) entry which is preliminary data.</text>
</comment>
<evidence type="ECO:0000313" key="1">
    <source>
        <dbReference type="EMBL" id="OOE12276.1"/>
    </source>
</evidence>
<dbReference type="Proteomes" id="UP000188597">
    <property type="component" value="Unassembled WGS sequence"/>
</dbReference>
<evidence type="ECO:0000313" key="2">
    <source>
        <dbReference type="Proteomes" id="UP000188597"/>
    </source>
</evidence>
<name>A0A1V3G8F0_9BACL</name>
<dbReference type="RefSeq" id="WP_077361943.1">
    <property type="nucleotide sequence ID" value="NZ_MQMF01000002.1"/>
</dbReference>
<gene>
    <name evidence="1" type="ORF">UN64_09185</name>
</gene>
<reference evidence="1 2" key="1">
    <citation type="submission" date="2016-11" db="EMBL/GenBank/DDBJ databases">
        <authorList>
            <person name="Jaros S."/>
            <person name="Januszkiewicz K."/>
            <person name="Wedrychowicz H."/>
        </authorList>
    </citation>
    <scope>NUCLEOTIDE SEQUENCE [LARGE SCALE GENOMIC DNA]</scope>
    <source>
        <strain evidence="1 2">Con a/3</strain>
    </source>
</reference>
<proteinExistence type="predicted"/>
<organism evidence="1 2">
    <name type="scientific">Fictibacillus arsenicus</name>
    <dbReference type="NCBI Taxonomy" id="255247"/>
    <lineage>
        <taxon>Bacteria</taxon>
        <taxon>Bacillati</taxon>
        <taxon>Bacillota</taxon>
        <taxon>Bacilli</taxon>
        <taxon>Bacillales</taxon>
        <taxon>Fictibacillaceae</taxon>
        <taxon>Fictibacillus</taxon>
    </lineage>
</organism>
<protein>
    <submittedName>
        <fullName evidence="1">Uncharacterized protein</fullName>
    </submittedName>
</protein>
<dbReference type="AlphaFoldDB" id="A0A1V3G8F0"/>
<accession>A0A1V3G8F0</accession>